<evidence type="ECO:0000313" key="3">
    <source>
        <dbReference type="Proteomes" id="UP000695026"/>
    </source>
</evidence>
<feature type="signal peptide" evidence="2">
    <location>
        <begin position="1"/>
        <end position="16"/>
    </location>
</feature>
<evidence type="ECO:0000256" key="2">
    <source>
        <dbReference type="SAM" id="SignalP"/>
    </source>
</evidence>
<dbReference type="CTD" id="27120"/>
<dbReference type="KEGG" id="pbi:112541515"/>
<keyword evidence="3" id="KW-1185">Reference proteome</keyword>
<dbReference type="OrthoDB" id="6359792at2759"/>
<evidence type="ECO:0000256" key="1">
    <source>
        <dbReference type="SAM" id="MobiDB-lite"/>
    </source>
</evidence>
<feature type="chain" id="PRO_5039921014" evidence="2">
    <location>
        <begin position="17"/>
        <end position="230"/>
    </location>
</feature>
<reference evidence="4" key="1">
    <citation type="submission" date="2025-08" db="UniProtKB">
        <authorList>
            <consortium name="RefSeq"/>
        </authorList>
    </citation>
    <scope>IDENTIFICATION</scope>
    <source>
        <tissue evidence="4">Liver</tissue>
    </source>
</reference>
<name>A0A9F5IUJ4_PYTBI</name>
<feature type="compositionally biased region" description="Basic and acidic residues" evidence="1">
    <location>
        <begin position="112"/>
        <end position="123"/>
    </location>
</feature>
<dbReference type="GeneID" id="112541515"/>
<accession>A0A9F5IUJ4</accession>
<dbReference type="RefSeq" id="XP_025027062.1">
    <property type="nucleotide sequence ID" value="XM_025171294.1"/>
</dbReference>
<dbReference type="Proteomes" id="UP000695026">
    <property type="component" value="Unplaced"/>
</dbReference>
<feature type="region of interest" description="Disordered" evidence="1">
    <location>
        <begin position="93"/>
        <end position="139"/>
    </location>
</feature>
<sequence>MMLLVVVCGLWGLTSLKQGGTASATFLPSSMERLFREFSNIFEQSREMLGKDQFDTSVDISKLPSNYHHEENQRQRVGNSTLFRHHEIRKVTDNRTGDMMFSEKSMTSIEQTETHPDEEKDNKPVSNQEENSAEQDRPTAGLRFFKLGLPQLRPRLTFLIFRLPQHLKSQQMPEAKLVKEEPISDRRHRLLAIRNGLLTAPHPTKKTLLVTPNHRVTPRKRHFFFFWRKM</sequence>
<organism evidence="3 4">
    <name type="scientific">Python bivittatus</name>
    <name type="common">Burmese python</name>
    <name type="synonym">Python molurus bivittatus</name>
    <dbReference type="NCBI Taxonomy" id="176946"/>
    <lineage>
        <taxon>Eukaryota</taxon>
        <taxon>Metazoa</taxon>
        <taxon>Chordata</taxon>
        <taxon>Craniata</taxon>
        <taxon>Vertebrata</taxon>
        <taxon>Euteleostomi</taxon>
        <taxon>Lepidosauria</taxon>
        <taxon>Squamata</taxon>
        <taxon>Bifurcata</taxon>
        <taxon>Unidentata</taxon>
        <taxon>Episquamata</taxon>
        <taxon>Toxicofera</taxon>
        <taxon>Serpentes</taxon>
        <taxon>Henophidia</taxon>
        <taxon>Pythonidae</taxon>
        <taxon>Python</taxon>
    </lineage>
</organism>
<dbReference type="OMA" id="YEINKMT"/>
<evidence type="ECO:0000313" key="4">
    <source>
        <dbReference type="RefSeq" id="XP_025027062.1"/>
    </source>
</evidence>
<gene>
    <name evidence="4" type="primary">DKKL1</name>
</gene>
<dbReference type="AlphaFoldDB" id="A0A9F5IUJ4"/>
<proteinExistence type="predicted"/>
<keyword evidence="2" id="KW-0732">Signal</keyword>
<protein>
    <submittedName>
        <fullName evidence="4">Dickkopf-like protein 1</fullName>
    </submittedName>
</protein>